<organism evidence="6 7">
    <name type="scientific">Vagococcus allomyrinae</name>
    <dbReference type="NCBI Taxonomy" id="2794353"/>
    <lineage>
        <taxon>Bacteria</taxon>
        <taxon>Bacillati</taxon>
        <taxon>Bacillota</taxon>
        <taxon>Bacilli</taxon>
        <taxon>Lactobacillales</taxon>
        <taxon>Enterococcaceae</taxon>
        <taxon>Vagococcus</taxon>
    </lineage>
</organism>
<evidence type="ECO:0000256" key="2">
    <source>
        <dbReference type="ARBA" id="ARBA00023015"/>
    </source>
</evidence>
<dbReference type="InterPro" id="IPR000847">
    <property type="entry name" value="LysR_HTH_N"/>
</dbReference>
<accession>A0A940PA43</accession>
<keyword evidence="2" id="KW-0805">Transcription regulation</keyword>
<proteinExistence type="inferred from homology"/>
<dbReference type="InterPro" id="IPR005119">
    <property type="entry name" value="LysR_subst-bd"/>
</dbReference>
<dbReference type="GO" id="GO:0000976">
    <property type="term" value="F:transcription cis-regulatory region binding"/>
    <property type="evidence" value="ECO:0007669"/>
    <property type="project" value="TreeGrafter"/>
</dbReference>
<dbReference type="SUPFAM" id="SSF53850">
    <property type="entry name" value="Periplasmic binding protein-like II"/>
    <property type="match status" value="1"/>
</dbReference>
<dbReference type="GO" id="GO:0003700">
    <property type="term" value="F:DNA-binding transcription factor activity"/>
    <property type="evidence" value="ECO:0007669"/>
    <property type="project" value="InterPro"/>
</dbReference>
<reference evidence="6" key="1">
    <citation type="submission" date="2020-12" db="EMBL/GenBank/DDBJ databases">
        <title>Vagococcus allomyrinae sp. nov. and Enterococcus lavae sp. nov., isolated from the larvae of Allomyrina dichotoma.</title>
        <authorList>
            <person name="Lee S.D."/>
        </authorList>
    </citation>
    <scope>NUCLEOTIDE SEQUENCE</scope>
    <source>
        <strain evidence="6">BWB3-3</strain>
    </source>
</reference>
<dbReference type="AlphaFoldDB" id="A0A940PA43"/>
<dbReference type="RefSeq" id="WP_209526148.1">
    <property type="nucleotide sequence ID" value="NZ_JAEEGA010000004.1"/>
</dbReference>
<evidence type="ECO:0000313" key="6">
    <source>
        <dbReference type="EMBL" id="MBP1040772.1"/>
    </source>
</evidence>
<evidence type="ECO:0000313" key="7">
    <source>
        <dbReference type="Proteomes" id="UP000674938"/>
    </source>
</evidence>
<evidence type="ECO:0000259" key="5">
    <source>
        <dbReference type="PROSITE" id="PS50931"/>
    </source>
</evidence>
<dbReference type="PRINTS" id="PR00039">
    <property type="entry name" value="HTHLYSR"/>
</dbReference>
<comment type="caution">
    <text evidence="6">The sequence shown here is derived from an EMBL/GenBank/DDBJ whole genome shotgun (WGS) entry which is preliminary data.</text>
</comment>
<keyword evidence="3" id="KW-0238">DNA-binding</keyword>
<name>A0A940PA43_9ENTE</name>
<keyword evidence="4" id="KW-0804">Transcription</keyword>
<evidence type="ECO:0000256" key="1">
    <source>
        <dbReference type="ARBA" id="ARBA00009437"/>
    </source>
</evidence>
<dbReference type="Gene3D" id="1.10.10.10">
    <property type="entry name" value="Winged helix-like DNA-binding domain superfamily/Winged helix DNA-binding domain"/>
    <property type="match status" value="1"/>
</dbReference>
<dbReference type="PANTHER" id="PTHR30126:SF64">
    <property type="entry name" value="HTH-TYPE TRANSCRIPTIONAL REGULATOR CITR"/>
    <property type="match status" value="1"/>
</dbReference>
<dbReference type="PROSITE" id="PS50931">
    <property type="entry name" value="HTH_LYSR"/>
    <property type="match status" value="1"/>
</dbReference>
<dbReference type="Pfam" id="PF00126">
    <property type="entry name" value="HTH_1"/>
    <property type="match status" value="1"/>
</dbReference>
<gene>
    <name evidence="6" type="ORF">I6N95_07125</name>
</gene>
<dbReference type="Gene3D" id="3.40.190.290">
    <property type="match status" value="1"/>
</dbReference>
<evidence type="ECO:0000256" key="3">
    <source>
        <dbReference type="ARBA" id="ARBA00023125"/>
    </source>
</evidence>
<comment type="similarity">
    <text evidence="1">Belongs to the LysR transcriptional regulatory family.</text>
</comment>
<dbReference type="SUPFAM" id="SSF46785">
    <property type="entry name" value="Winged helix' DNA-binding domain"/>
    <property type="match status" value="1"/>
</dbReference>
<feature type="domain" description="HTH lysR-type" evidence="5">
    <location>
        <begin position="1"/>
        <end position="53"/>
    </location>
</feature>
<evidence type="ECO:0000256" key="4">
    <source>
        <dbReference type="ARBA" id="ARBA00023163"/>
    </source>
</evidence>
<dbReference type="CDD" id="cd05466">
    <property type="entry name" value="PBP2_LTTR_substrate"/>
    <property type="match status" value="1"/>
</dbReference>
<sequence length="285" mass="32753">MKTFLIAAKYENFRQASEELYLTQPAVTKHISKLEENLNTKLFDRIGKGVVLTEAGQHFRSTAQTIVAKYDEGLGEFERWQQGFKKKLVIAVAPQIASSVLPAFLQEFTFKNPSIELLINVLKSFEISEEIRSGKANLGLTRLKPSHLDLSCRIIHEEEVVLIAPPRFDQTYSECQLFEDYRLITHNHPEYWDPLLGDVKHHYPKIQTMKVNQIEITKRFIEQGLGVSYLPLTMVKEELGRQTLVNIPNDKITPPQSLTYILTKTITKEAQQFIDFFQAKMATLV</sequence>
<dbReference type="Pfam" id="PF03466">
    <property type="entry name" value="LysR_substrate"/>
    <property type="match status" value="1"/>
</dbReference>
<dbReference type="InterPro" id="IPR036390">
    <property type="entry name" value="WH_DNA-bd_sf"/>
</dbReference>
<keyword evidence="7" id="KW-1185">Reference proteome</keyword>
<dbReference type="EMBL" id="JAEEGA010000004">
    <property type="protein sequence ID" value="MBP1040772.1"/>
    <property type="molecule type" value="Genomic_DNA"/>
</dbReference>
<dbReference type="Proteomes" id="UP000674938">
    <property type="component" value="Unassembled WGS sequence"/>
</dbReference>
<dbReference type="PANTHER" id="PTHR30126">
    <property type="entry name" value="HTH-TYPE TRANSCRIPTIONAL REGULATOR"/>
    <property type="match status" value="1"/>
</dbReference>
<protein>
    <submittedName>
        <fullName evidence="6">LysR family transcriptional regulator</fullName>
    </submittedName>
</protein>
<dbReference type="InterPro" id="IPR036388">
    <property type="entry name" value="WH-like_DNA-bd_sf"/>
</dbReference>